<reference evidence="3" key="1">
    <citation type="submission" date="2021-03" db="EMBL/GenBank/DDBJ databases">
        <authorList>
            <person name="Tagirdzhanova G."/>
        </authorList>
    </citation>
    <scope>NUCLEOTIDE SEQUENCE</scope>
</reference>
<feature type="compositionally biased region" description="Basic and acidic residues" evidence="1">
    <location>
        <begin position="674"/>
        <end position="700"/>
    </location>
</feature>
<proteinExistence type="predicted"/>
<protein>
    <submittedName>
        <fullName evidence="3">Uncharacterized protein</fullName>
    </submittedName>
</protein>
<dbReference type="EMBL" id="CAJPDT010000119">
    <property type="protein sequence ID" value="CAF9939438.1"/>
    <property type="molecule type" value="Genomic_DNA"/>
</dbReference>
<dbReference type="GO" id="GO:0016020">
    <property type="term" value="C:membrane"/>
    <property type="evidence" value="ECO:0007669"/>
    <property type="project" value="InterPro"/>
</dbReference>
<dbReference type="OrthoDB" id="5361176at2759"/>
<dbReference type="Pfam" id="PF01544">
    <property type="entry name" value="CorA"/>
    <property type="match status" value="1"/>
</dbReference>
<comment type="caution">
    <text evidence="3">The sequence shown here is derived from an EMBL/GenBank/DDBJ whole genome shotgun (WGS) entry which is preliminary data.</text>
</comment>
<name>A0A8H3PFF4_9LECA</name>
<feature type="region of interest" description="Disordered" evidence="1">
    <location>
        <begin position="389"/>
        <end position="409"/>
    </location>
</feature>
<feature type="transmembrane region" description="Helical" evidence="2">
    <location>
        <begin position="463"/>
        <end position="483"/>
    </location>
</feature>
<feature type="compositionally biased region" description="Basic and acidic residues" evidence="1">
    <location>
        <begin position="394"/>
        <end position="409"/>
    </location>
</feature>
<feature type="transmembrane region" description="Helical" evidence="2">
    <location>
        <begin position="616"/>
        <end position="642"/>
    </location>
</feature>
<sequence>MSTNKRPDMNMVSDLKERESKDWLYPLPDFLSQRPPYGSIQEEVEKLERRLGVSLNDRTGDSLRESLDIFLKRGVQSWRVSKDWHAEREEFSTFPYNTCLVSIGKHRRNEPSIEWCNAKDLNSELCQARTKEKAKKRFHYLDPLRVGQALILYLATPIHDRRNMEQFCIRHTSFQSHFHEDVHPLADVWATELHLGFFQLVDIQEKTWDTYHLDNDNVCNGRQQKFPHVVKGMQFDIYKASLGYRFVGDMGDRYWSGWLLSYVPRKSTFLGPAYDTNKPWQWFDKNTKNDQRRILEPYLVVNMVAEVYQSTDKILRYVDQWLDPDIEFSRGTEESKDSNNSSADNQNFGLQYNRSTTCLDLETILSMLRRLSKTNVDSLHHWKGREKSRHYRPRLSEKDELNHREQVDHEKRRAEQHILLLTDQHRQIETCIDQLRAYRQELMDNLNLTQSRTAALNAENVRIFTYATVIFYPLSFVASLFSVQGPPKYSVTVSLIQATAIALVITLVIVFNAEILAWPFRRLRFGISITAREKMGETSNVFPVSWKQTLTRIKEAEARDVLHDIEMPKLPRSKLIYFMFLMAYLAVEYPASRIVLAYNSITESGARTPGSFALTAVQVLIAITMLPVFVVTWMALVMWSILHTFLSKIWALPELQKKISEEMLDAAVKEHVDAERKKEQDGEKETDRKEAPVIAHEEKSNKKKKREPTVSERKKALKEKVEEARKTASKKESYRFQEHIKLLINPPKLYEAKIKGLTSKTKSGEDDAPAIPRPSTATSSLGKDEGASVTPKQMDPSEDQSLTHRSIWRLARRLKKKAIDEEVKMAG</sequence>
<feature type="transmembrane region" description="Helical" evidence="2">
    <location>
        <begin position="495"/>
        <end position="518"/>
    </location>
</feature>
<accession>A0A8H3PFF4</accession>
<evidence type="ECO:0000256" key="1">
    <source>
        <dbReference type="SAM" id="MobiDB-lite"/>
    </source>
</evidence>
<evidence type="ECO:0000256" key="2">
    <source>
        <dbReference type="SAM" id="Phobius"/>
    </source>
</evidence>
<dbReference type="AlphaFoldDB" id="A0A8H3PFF4"/>
<keyword evidence="2" id="KW-1133">Transmembrane helix</keyword>
<dbReference type="Gene3D" id="1.20.58.340">
    <property type="entry name" value="Magnesium transport protein CorA, transmembrane region"/>
    <property type="match status" value="1"/>
</dbReference>
<feature type="region of interest" description="Disordered" evidence="1">
    <location>
        <begin position="755"/>
        <end position="806"/>
    </location>
</feature>
<organism evidence="3 4">
    <name type="scientific">Imshaugia aleurites</name>
    <dbReference type="NCBI Taxonomy" id="172621"/>
    <lineage>
        <taxon>Eukaryota</taxon>
        <taxon>Fungi</taxon>
        <taxon>Dikarya</taxon>
        <taxon>Ascomycota</taxon>
        <taxon>Pezizomycotina</taxon>
        <taxon>Lecanoromycetes</taxon>
        <taxon>OSLEUM clade</taxon>
        <taxon>Lecanoromycetidae</taxon>
        <taxon>Lecanorales</taxon>
        <taxon>Lecanorineae</taxon>
        <taxon>Parmeliaceae</taxon>
        <taxon>Imshaugia</taxon>
    </lineage>
</organism>
<gene>
    <name evidence="3" type="ORF">IMSHALPRED_001346</name>
</gene>
<keyword evidence="4" id="KW-1185">Reference proteome</keyword>
<feature type="compositionally biased region" description="Basic and acidic residues" evidence="1">
    <location>
        <begin position="707"/>
        <end position="730"/>
    </location>
</feature>
<keyword evidence="2" id="KW-0472">Membrane</keyword>
<evidence type="ECO:0000313" key="3">
    <source>
        <dbReference type="EMBL" id="CAF9939438.1"/>
    </source>
</evidence>
<dbReference type="Proteomes" id="UP000664534">
    <property type="component" value="Unassembled WGS sequence"/>
</dbReference>
<dbReference type="GO" id="GO:0046873">
    <property type="term" value="F:metal ion transmembrane transporter activity"/>
    <property type="evidence" value="ECO:0007669"/>
    <property type="project" value="InterPro"/>
</dbReference>
<keyword evidence="2" id="KW-0812">Transmembrane</keyword>
<feature type="region of interest" description="Disordered" evidence="1">
    <location>
        <begin position="674"/>
        <end position="730"/>
    </location>
</feature>
<dbReference type="InterPro" id="IPR002523">
    <property type="entry name" value="MgTranspt_CorA/ZnTranspt_ZntB"/>
</dbReference>
<feature type="transmembrane region" description="Helical" evidence="2">
    <location>
        <begin position="575"/>
        <end position="596"/>
    </location>
</feature>
<evidence type="ECO:0000313" key="4">
    <source>
        <dbReference type="Proteomes" id="UP000664534"/>
    </source>
</evidence>